<keyword evidence="2" id="KW-1185">Reference proteome</keyword>
<gene>
    <name evidence="1" type="ORF">GCWU000342_00657</name>
</gene>
<evidence type="ECO:0000313" key="1">
    <source>
        <dbReference type="EMBL" id="EEP29301.1"/>
    </source>
</evidence>
<sequence>MPRRAINQSSPLRNRSASKIQSLSHIRAEFSAVRNFLNDLCKYDFCK</sequence>
<dbReference type="Proteomes" id="UP000003494">
    <property type="component" value="Unassembled WGS sequence"/>
</dbReference>
<dbReference type="HOGENOM" id="CLU_3173165_0_0_9"/>
<accession>C4G9K4</accession>
<organism evidence="1 2">
    <name type="scientific">Shuttleworthella satelles DSM 14600</name>
    <dbReference type="NCBI Taxonomy" id="626523"/>
    <lineage>
        <taxon>Bacteria</taxon>
        <taxon>Bacillati</taxon>
        <taxon>Bacillota</taxon>
        <taxon>Clostridia</taxon>
        <taxon>Lachnospirales</taxon>
        <taxon>Lachnospiraceae</taxon>
        <taxon>Shuttleworthella</taxon>
    </lineage>
</organism>
<dbReference type="AlphaFoldDB" id="C4G9K4"/>
<protein>
    <submittedName>
        <fullName evidence="1">Uncharacterized protein</fullName>
    </submittedName>
</protein>
<evidence type="ECO:0000313" key="2">
    <source>
        <dbReference type="Proteomes" id="UP000003494"/>
    </source>
</evidence>
<proteinExistence type="predicted"/>
<dbReference type="STRING" id="626523.GCWU000342_00657"/>
<name>C4G9K4_9FIRM</name>
<reference evidence="1" key="1">
    <citation type="submission" date="2009-04" db="EMBL/GenBank/DDBJ databases">
        <authorList>
            <person name="Weinstock G."/>
            <person name="Sodergren E."/>
            <person name="Clifton S."/>
            <person name="Fulton L."/>
            <person name="Fulton B."/>
            <person name="Courtney L."/>
            <person name="Fronick C."/>
            <person name="Harrison M."/>
            <person name="Strong C."/>
            <person name="Farmer C."/>
            <person name="Delahaunty K."/>
            <person name="Markovic C."/>
            <person name="Hall O."/>
            <person name="Minx P."/>
            <person name="Tomlinson C."/>
            <person name="Mitreva M."/>
            <person name="Nelson J."/>
            <person name="Hou S."/>
            <person name="Wollam A."/>
            <person name="Pepin K.H."/>
            <person name="Johnson M."/>
            <person name="Bhonagiri V."/>
            <person name="Nash W.E."/>
            <person name="Warren W."/>
            <person name="Chinwalla A."/>
            <person name="Mardis E.R."/>
            <person name="Wilson R.K."/>
        </authorList>
    </citation>
    <scope>NUCLEOTIDE SEQUENCE [LARGE SCALE GENOMIC DNA]</scope>
    <source>
        <strain evidence="1">DSM 14600</strain>
    </source>
</reference>
<comment type="caution">
    <text evidence="1">The sequence shown here is derived from an EMBL/GenBank/DDBJ whole genome shotgun (WGS) entry which is preliminary data.</text>
</comment>
<dbReference type="EMBL" id="ACIP02000001">
    <property type="protein sequence ID" value="EEP29301.1"/>
    <property type="molecule type" value="Genomic_DNA"/>
</dbReference>